<feature type="transmembrane region" description="Helical" evidence="1">
    <location>
        <begin position="34"/>
        <end position="59"/>
    </location>
</feature>
<keyword evidence="1" id="KW-1133">Transmembrane helix</keyword>
<accession>I3W0Z6</accession>
<keyword evidence="1" id="KW-0472">Membrane</keyword>
<keyword evidence="1" id="KW-0812">Transmembrane</keyword>
<name>I3W0Z6_9MICC</name>
<evidence type="ECO:0000313" key="2">
    <source>
        <dbReference type="EMBL" id="AFK89273.1"/>
    </source>
</evidence>
<evidence type="ECO:0000256" key="1">
    <source>
        <dbReference type="SAM" id="Phobius"/>
    </source>
</evidence>
<sequence length="93" mass="9913">MTIPSKLTDIAALIPTEAKPLPQEVQDGLDTVILWAQIIGGSLAILGLMILFIGLFFAHQRGRGEEFMSKAGWWLTGAIGLGTSSVLATLFVS</sequence>
<reference evidence="2" key="1">
    <citation type="submission" date="2012-01" db="EMBL/GenBank/DDBJ databases">
        <authorList>
            <person name="Summers A.O."/>
            <person name="Wireman J."/>
            <person name="Sale K."/>
        </authorList>
    </citation>
    <scope>NUCLEOTIDE SEQUENCE</scope>
    <source>
        <strain evidence="2">J3-40</strain>
        <plasmid evidence="2">pJ340-69</plasmid>
    </source>
</reference>
<feature type="transmembrane region" description="Helical" evidence="1">
    <location>
        <begin position="71"/>
        <end position="92"/>
    </location>
</feature>
<organism evidence="2">
    <name type="scientific">Arthrobacter sp. J3.40</name>
    <dbReference type="NCBI Taxonomy" id="347209"/>
    <lineage>
        <taxon>Bacteria</taxon>
        <taxon>Bacillati</taxon>
        <taxon>Actinomycetota</taxon>
        <taxon>Actinomycetes</taxon>
        <taxon>Micrococcales</taxon>
        <taxon>Micrococcaceae</taxon>
        <taxon>Arthrobacter</taxon>
    </lineage>
</organism>
<evidence type="ECO:0008006" key="3">
    <source>
        <dbReference type="Google" id="ProtNLM"/>
    </source>
</evidence>
<keyword evidence="2" id="KW-0614">Plasmid</keyword>
<dbReference type="RefSeq" id="WP_015061897.1">
    <property type="nucleotide sequence ID" value="NC_019330.1"/>
</dbReference>
<proteinExistence type="predicted"/>
<dbReference type="AlphaFoldDB" id="I3W0Z6"/>
<dbReference type="EMBL" id="JQ418528">
    <property type="protein sequence ID" value="AFK89273.1"/>
    <property type="molecule type" value="Genomic_DNA"/>
</dbReference>
<geneLocation type="plasmid" evidence="2">
    <name>pJ340-69</name>
</geneLocation>
<protein>
    <recommendedName>
        <fullName evidence="3">Integral membrane protein</fullName>
    </recommendedName>
</protein>